<dbReference type="HOGENOM" id="CLU_287745_0_0_1"/>
<dbReference type="PROSITE" id="PS00028">
    <property type="entry name" value="ZINC_FINGER_C2H2_1"/>
    <property type="match status" value="1"/>
</dbReference>
<feature type="domain" description="C2H2-type" evidence="3">
    <location>
        <begin position="258"/>
        <end position="280"/>
    </location>
</feature>
<feature type="region of interest" description="Disordered" evidence="2">
    <location>
        <begin position="659"/>
        <end position="682"/>
    </location>
</feature>
<dbReference type="InterPro" id="IPR013087">
    <property type="entry name" value="Znf_C2H2_type"/>
</dbReference>
<dbReference type="GO" id="GO:0031123">
    <property type="term" value="P:RNA 3'-end processing"/>
    <property type="evidence" value="ECO:0000318"/>
    <property type="project" value="GO_Central"/>
</dbReference>
<evidence type="ECO:0000256" key="2">
    <source>
        <dbReference type="SAM" id="MobiDB-lite"/>
    </source>
</evidence>
<feature type="compositionally biased region" description="Basic residues" evidence="2">
    <location>
        <begin position="19"/>
        <end position="29"/>
    </location>
</feature>
<evidence type="ECO:0000259" key="3">
    <source>
        <dbReference type="PROSITE" id="PS00028"/>
    </source>
</evidence>
<dbReference type="GeneID" id="8591008"/>
<protein>
    <submittedName>
        <fullName evidence="4">Protein CBR-CID-1</fullName>
    </submittedName>
</protein>
<evidence type="ECO:0000313" key="4">
    <source>
        <dbReference type="EMBL" id="CAP38165.1"/>
    </source>
</evidence>
<dbReference type="WormBase" id="CBG21327">
    <property type="protein sequence ID" value="CBP47581"/>
    <property type="gene ID" value="WBGene00040136"/>
    <property type="gene designation" value="Cbr-cid-1"/>
</dbReference>
<dbReference type="Proteomes" id="UP000008549">
    <property type="component" value="Unassembled WGS sequence"/>
</dbReference>
<name>A8XZU8_CAEBR</name>
<dbReference type="InParanoid" id="A8XZU8"/>
<dbReference type="KEGG" id="cbr:CBG_21327"/>
<feature type="compositionally biased region" description="Low complexity" evidence="2">
    <location>
        <begin position="38"/>
        <end position="60"/>
    </location>
</feature>
<accession>A8XZU8</accession>
<feature type="compositionally biased region" description="Basic and acidic residues" evidence="2">
    <location>
        <begin position="665"/>
        <end position="675"/>
    </location>
</feature>
<dbReference type="CTD" id="8591008"/>
<reference evidence="4 5" key="1">
    <citation type="journal article" date="2003" name="PLoS Biol.">
        <title>The genome sequence of Caenorhabditis briggsae: a platform for comparative genomics.</title>
        <authorList>
            <person name="Stein L.D."/>
            <person name="Bao Z."/>
            <person name="Blasiar D."/>
            <person name="Blumenthal T."/>
            <person name="Brent M.R."/>
            <person name="Chen N."/>
            <person name="Chinwalla A."/>
            <person name="Clarke L."/>
            <person name="Clee C."/>
            <person name="Coghlan A."/>
            <person name="Coulson A."/>
            <person name="D'Eustachio P."/>
            <person name="Fitch D.H."/>
            <person name="Fulton L.A."/>
            <person name="Fulton R.E."/>
            <person name="Griffiths-Jones S."/>
            <person name="Harris T.W."/>
            <person name="Hillier L.W."/>
            <person name="Kamath R."/>
            <person name="Kuwabara P.E."/>
            <person name="Mardis E.R."/>
            <person name="Marra M.A."/>
            <person name="Miner T.L."/>
            <person name="Minx P."/>
            <person name="Mullikin J.C."/>
            <person name="Plumb R.W."/>
            <person name="Rogers J."/>
            <person name="Schein J.E."/>
            <person name="Sohrmann M."/>
            <person name="Spieth J."/>
            <person name="Stajich J.E."/>
            <person name="Wei C."/>
            <person name="Willey D."/>
            <person name="Wilson R.K."/>
            <person name="Durbin R."/>
            <person name="Waterston R.H."/>
        </authorList>
    </citation>
    <scope>NUCLEOTIDE SEQUENCE [LARGE SCALE GENOMIC DNA]</scope>
    <source>
        <strain evidence="4 5">AF16</strain>
    </source>
</reference>
<evidence type="ECO:0000256" key="1">
    <source>
        <dbReference type="SAM" id="Coils"/>
    </source>
</evidence>
<dbReference type="Gene3D" id="1.10.1410.10">
    <property type="match status" value="1"/>
</dbReference>
<reference evidence="4 5" key="2">
    <citation type="journal article" date="2011" name="PLoS Genet.">
        <title>Caenorhabditis briggsae recombinant inbred line genotypes reveal inter-strain incompatibility and the evolution of recombination.</title>
        <authorList>
            <person name="Ross J.A."/>
            <person name="Koboldt D.C."/>
            <person name="Staisch J.E."/>
            <person name="Chamberlin H.M."/>
            <person name="Gupta B.P."/>
            <person name="Miller R.D."/>
            <person name="Baird S.E."/>
            <person name="Haag E.S."/>
        </authorList>
    </citation>
    <scope>NUCLEOTIDE SEQUENCE [LARGE SCALE GENOMIC DNA]</scope>
    <source>
        <strain evidence="4 5">AF16</strain>
    </source>
</reference>
<dbReference type="RefSeq" id="XP_002648995.1">
    <property type="nucleotide sequence ID" value="XM_002648949.1"/>
</dbReference>
<proteinExistence type="predicted"/>
<organism evidence="4 5">
    <name type="scientific">Caenorhabditis briggsae</name>
    <dbReference type="NCBI Taxonomy" id="6238"/>
    <lineage>
        <taxon>Eukaryota</taxon>
        <taxon>Metazoa</taxon>
        <taxon>Ecdysozoa</taxon>
        <taxon>Nematoda</taxon>
        <taxon>Chromadorea</taxon>
        <taxon>Rhabditida</taxon>
        <taxon>Rhabditina</taxon>
        <taxon>Rhabditomorpha</taxon>
        <taxon>Rhabditoidea</taxon>
        <taxon>Rhabditidae</taxon>
        <taxon>Peloderinae</taxon>
        <taxon>Caenorhabditis</taxon>
    </lineage>
</organism>
<dbReference type="STRING" id="6238.A8XZU8"/>
<dbReference type="eggNOG" id="KOG2277">
    <property type="taxonomic scope" value="Eukaryota"/>
</dbReference>
<dbReference type="AlphaFoldDB" id="A8XZU8"/>
<keyword evidence="1" id="KW-0175">Coiled coil</keyword>
<sequence>MPDKNRNSSGGGENSSKSSGKKQRPRNRNKQSNNGVKSSSDNTDGNSTTSSSRNPSKSSPDISNARKVEILKRDPKAPPLISLMDIQMSKAPFQKNQNPASNGTTIETIKAQTRAYYFSENPGSAVSADTVTHQYTMQNFPLERNVNTMIDGKFSLMITPTTSRCNGLYIRVKSQNSEDAQYEKCGQSATGALVKLDSSEKTIRKACRETMENFYEVSTACRSKRHPFSKSSEAYLTSCFIKRLEERLETFPDAIYYCEKCDYHISTISHAKAHLESSTHFDDIKRQDQREQLLKHILDPSANHLKSINTVLEAVLNEYKEVQQISQDQTAHILYYLNTSVFPTLGCNNVKLRPFGSATYDVVLPDSDFNVAYTMDQHDGVSIFSVLEQIRKKIADDGYPADHSMEMGTPSTIIFTFEGVRVRLCWMSCFVFRSQLHFSDLMKTYVDLRKEVVQFLQLIRIWATRAGVDSKNKQRIGLPRYGFDIMAIHFLQRQQYLPILHELYDGEIEVEDPQTTKDEASSEVSKIPPEEAGQRRIRLMSRYEKDIKNIREKFDLTKKWNSADLFIKFFRYYVKQNREIVIQITQSEAMSRDANRWNKKILHVVDPFRGDNVLSIPKVSTWQPFYFNCLLTTFLAFAIPRTENGPLVEVGLLHNKTTTSKKKVKEPQTPKRNHVEVPPQTPDVFKTPKVIAQITEEEYQAAADELAEEQDEEEIMKQKLSRWKSMESSPPARPVTSMHAMENHVFMANDIRRNKGYQRSMETIDEYRKGEISLICTYSSDGAQFKRISSCMAVATRKTNGKVTFDNSFPSQLRIDEEMIEAAERCIDGYTCWQVPAIYSYIPPTLINIDPFHVRGAGVCKDIVQEFQKPTTWRDFKIMANKLEMLQFSVDSIIPYTKEKIKSQSYKKLIKATGRELDKLSIITSALVGITGSCKSMDFNALVLGWYYCLEFLGPVLAPQRRVRLLLDGCYKLHVVLESQSITLKWHTFYHHLLDHERIYGHLHTTEIFEREYKTIMTFCNIIEAVFRSSPSNHPEVLNFLEFFGIVILELKDFLIFKFLFSQNTSFQNS</sequence>
<gene>
    <name evidence="6" type="primary">cid-1</name>
    <name evidence="4" type="synonym">Cbr-cid-1</name>
    <name evidence="6" type="ORF">CBG21327</name>
    <name evidence="4" type="ORF">CBG_21327</name>
</gene>
<feature type="coiled-coil region" evidence="1">
    <location>
        <begin position="692"/>
        <end position="719"/>
    </location>
</feature>
<dbReference type="SUPFAM" id="SSF81631">
    <property type="entry name" value="PAP/OAS1 substrate-binding domain"/>
    <property type="match status" value="1"/>
</dbReference>
<dbReference type="GO" id="GO:0050265">
    <property type="term" value="F:RNA uridylyltransferase activity"/>
    <property type="evidence" value="ECO:0000318"/>
    <property type="project" value="GO_Central"/>
</dbReference>
<feature type="compositionally biased region" description="Basic and acidic residues" evidence="2">
    <location>
        <begin position="64"/>
        <end position="76"/>
    </location>
</feature>
<keyword evidence="5" id="KW-1185">Reference proteome</keyword>
<evidence type="ECO:0000313" key="5">
    <source>
        <dbReference type="Proteomes" id="UP000008549"/>
    </source>
</evidence>
<feature type="region of interest" description="Disordered" evidence="2">
    <location>
        <begin position="1"/>
        <end position="76"/>
    </location>
</feature>
<evidence type="ECO:0000313" key="6">
    <source>
        <dbReference type="WormBase" id="CBG21327"/>
    </source>
</evidence>
<dbReference type="EMBL" id="HE600993">
    <property type="protein sequence ID" value="CAP38165.1"/>
    <property type="molecule type" value="Genomic_DNA"/>
</dbReference>